<dbReference type="GO" id="GO:0071949">
    <property type="term" value="F:FAD binding"/>
    <property type="evidence" value="ECO:0007669"/>
    <property type="project" value="InterPro"/>
</dbReference>
<evidence type="ECO:0000313" key="5">
    <source>
        <dbReference type="Proteomes" id="UP000240542"/>
    </source>
</evidence>
<dbReference type="OrthoDB" id="9782160at2"/>
<reference evidence="4 5" key="1">
    <citation type="submission" date="2018-03" db="EMBL/GenBank/DDBJ databases">
        <title>Genomic Encyclopedia of Archaeal and Bacterial Type Strains, Phase II (KMG-II): from individual species to whole genera.</title>
        <authorList>
            <person name="Goeker M."/>
        </authorList>
    </citation>
    <scope>NUCLEOTIDE SEQUENCE [LARGE SCALE GENOMIC DNA]</scope>
    <source>
        <strain evidence="4 5">DSM 45312</strain>
    </source>
</reference>
<evidence type="ECO:0000256" key="1">
    <source>
        <dbReference type="ARBA" id="ARBA00023002"/>
    </source>
</evidence>
<dbReference type="InterPro" id="IPR050493">
    <property type="entry name" value="FAD-dep_Monooxygenase_BioMet"/>
</dbReference>
<evidence type="ECO:0000313" key="4">
    <source>
        <dbReference type="EMBL" id="PSK98425.1"/>
    </source>
</evidence>
<name>A0A2P8DMI5_9ACTN</name>
<dbReference type="RefSeq" id="WP_106582514.1">
    <property type="nucleotide sequence ID" value="NZ_PYGA01000005.1"/>
</dbReference>
<dbReference type="Pfam" id="PF01494">
    <property type="entry name" value="FAD_binding_3"/>
    <property type="match status" value="1"/>
</dbReference>
<dbReference type="PRINTS" id="PR00420">
    <property type="entry name" value="RNGMNOXGNASE"/>
</dbReference>
<organism evidence="4 5">
    <name type="scientific">Murinocardiopsis flavida</name>
    <dbReference type="NCBI Taxonomy" id="645275"/>
    <lineage>
        <taxon>Bacteria</taxon>
        <taxon>Bacillati</taxon>
        <taxon>Actinomycetota</taxon>
        <taxon>Actinomycetes</taxon>
        <taxon>Streptosporangiales</taxon>
        <taxon>Nocardiopsidaceae</taxon>
        <taxon>Murinocardiopsis</taxon>
    </lineage>
</organism>
<dbReference type="InterPro" id="IPR036188">
    <property type="entry name" value="FAD/NAD-bd_sf"/>
</dbReference>
<keyword evidence="5" id="KW-1185">Reference proteome</keyword>
<dbReference type="Gene3D" id="3.50.50.60">
    <property type="entry name" value="FAD/NAD(P)-binding domain"/>
    <property type="match status" value="1"/>
</dbReference>
<dbReference type="PANTHER" id="PTHR13789">
    <property type="entry name" value="MONOOXYGENASE"/>
    <property type="match status" value="1"/>
</dbReference>
<dbReference type="PANTHER" id="PTHR13789:SF309">
    <property type="entry name" value="PUTATIVE (AFU_ORTHOLOGUE AFUA_6G14510)-RELATED"/>
    <property type="match status" value="1"/>
</dbReference>
<keyword evidence="1" id="KW-0560">Oxidoreductase</keyword>
<dbReference type="Proteomes" id="UP000240542">
    <property type="component" value="Unassembled WGS sequence"/>
</dbReference>
<dbReference type="GO" id="GO:0004497">
    <property type="term" value="F:monooxygenase activity"/>
    <property type="evidence" value="ECO:0007669"/>
    <property type="project" value="UniProtKB-KW"/>
</dbReference>
<dbReference type="EMBL" id="PYGA01000005">
    <property type="protein sequence ID" value="PSK98425.1"/>
    <property type="molecule type" value="Genomic_DNA"/>
</dbReference>
<dbReference type="SUPFAM" id="SSF51905">
    <property type="entry name" value="FAD/NAD(P)-binding domain"/>
    <property type="match status" value="1"/>
</dbReference>
<gene>
    <name evidence="4" type="ORF">CLV63_10599</name>
</gene>
<dbReference type="InterPro" id="IPR002938">
    <property type="entry name" value="FAD-bd"/>
</dbReference>
<proteinExistence type="predicted"/>
<sequence length="394" mass="41637">MTAIGGPERRAVVIGGGIGGLAAAVALRRIGWTATVLERGSALSEIGAGMSQAPNALRALDALGVGERARAAGRPFYGTLNLRTPSGRHLMRVVPGTPTPLLGFHRADLHRVLLDAVPPSWVRPAARVADVRTGAGAAAAVVDGVETRADLIVAADGANSTARRLLWPRADPPRFRGHTVWRGIARAEGVEGSMTLGRGGYFLAMPVGGGRVYWAHVARAAAQGIRHRDEPAELRRRLAGWHAEVRRLLAATPPEAVLHHDITDLAPLPTYVKGRVALLGDAAHPMYPDLGQGAGQAIEDAVVLGAALAGTADIDAALLRYDRERRPRSQWVAKEAARNARSNLSSSRLAYGFRVAAVSLVPSKRWPDWSARALSALWGWTPPDLPEPGSGAPA</sequence>
<feature type="domain" description="FAD-binding" evidence="3">
    <location>
        <begin position="11"/>
        <end position="334"/>
    </location>
</feature>
<dbReference type="AlphaFoldDB" id="A0A2P8DMI5"/>
<keyword evidence="2" id="KW-0503">Monooxygenase</keyword>
<accession>A0A2P8DMI5</accession>
<evidence type="ECO:0000259" key="3">
    <source>
        <dbReference type="Pfam" id="PF01494"/>
    </source>
</evidence>
<protein>
    <submittedName>
        <fullName evidence="4">2-polyprenyl-6-methoxyphenol hydroxylase-like FAD-dependent oxidoreductase</fullName>
    </submittedName>
</protein>
<comment type="caution">
    <text evidence="4">The sequence shown here is derived from an EMBL/GenBank/DDBJ whole genome shotgun (WGS) entry which is preliminary data.</text>
</comment>
<evidence type="ECO:0000256" key="2">
    <source>
        <dbReference type="ARBA" id="ARBA00023033"/>
    </source>
</evidence>